<comment type="subcellular location">
    <subcellularLocation>
        <location evidence="2">Cell membrane</location>
        <topology evidence="2">Single-pass type II membrane protein</topology>
    </subcellularLocation>
    <subcellularLocation>
        <location evidence="6">Membrane</location>
        <topology evidence="6">Single-pass type II membrane protein</topology>
    </subcellularLocation>
</comment>
<evidence type="ECO:0000256" key="5">
    <source>
        <dbReference type="ARBA" id="ARBA00022801"/>
    </source>
</evidence>
<keyword evidence="9" id="KW-1185">Reference proteome</keyword>
<comment type="similarity">
    <text evidence="3 6">Belongs to the peptidase S26 family.</text>
</comment>
<dbReference type="NCBIfam" id="TIGR02227">
    <property type="entry name" value="sigpep_I_bact"/>
    <property type="match status" value="1"/>
</dbReference>
<dbReference type="InterPro" id="IPR019758">
    <property type="entry name" value="Pept_S26A_signal_pept_1_CS"/>
</dbReference>
<dbReference type="InterPro" id="IPR000223">
    <property type="entry name" value="Pept_S26A_signal_pept_1"/>
</dbReference>
<sequence length="224" mass="24011">MPGSDRPRHGAGARPERRPFRGWRFVLSALLIAVVLASVLRATVVDIYFIPSASMQPLLEEGDRVLVSRLDGEPERGDVVVFDGRGSFDPISGGGPGELLGTVGHWLGVSGSDTVYVKRILGVGGDTVACCSPDGQLEVNGNPLDEPYVFPSDAPSDQQFEVEVPQGKLWVMGDHRSDSFDSRSLLGAPGGGLVSTDRVLGRAVQIVWPPSRSGPIERFTDHRP</sequence>
<evidence type="ECO:0000256" key="3">
    <source>
        <dbReference type="ARBA" id="ARBA00009370"/>
    </source>
</evidence>
<evidence type="ECO:0000256" key="6">
    <source>
        <dbReference type="RuleBase" id="RU362042"/>
    </source>
</evidence>
<keyword evidence="6" id="KW-0645">Protease</keyword>
<evidence type="ECO:0000313" key="9">
    <source>
        <dbReference type="Proteomes" id="UP001597307"/>
    </source>
</evidence>
<reference evidence="9" key="1">
    <citation type="journal article" date="2019" name="Int. J. Syst. Evol. Microbiol.">
        <title>The Global Catalogue of Microorganisms (GCM) 10K type strain sequencing project: providing services to taxonomists for standard genome sequencing and annotation.</title>
        <authorList>
            <consortium name="The Broad Institute Genomics Platform"/>
            <consortium name="The Broad Institute Genome Sequencing Center for Infectious Disease"/>
            <person name="Wu L."/>
            <person name="Ma J."/>
        </authorList>
    </citation>
    <scope>NUCLEOTIDE SEQUENCE [LARGE SCALE GENOMIC DNA]</scope>
    <source>
        <strain evidence="9">JCM 11496</strain>
    </source>
</reference>
<evidence type="ECO:0000259" key="7">
    <source>
        <dbReference type="Pfam" id="PF10502"/>
    </source>
</evidence>
<dbReference type="InterPro" id="IPR019533">
    <property type="entry name" value="Peptidase_S26"/>
</dbReference>
<accession>A0ABW4Q352</accession>
<evidence type="ECO:0000256" key="4">
    <source>
        <dbReference type="ARBA" id="ARBA00013208"/>
    </source>
</evidence>
<dbReference type="EC" id="3.4.21.89" evidence="4 6"/>
<comment type="catalytic activity">
    <reaction evidence="1 6">
        <text>Cleavage of hydrophobic, N-terminal signal or leader sequences from secreted and periplasmic proteins.</text>
        <dbReference type="EC" id="3.4.21.89"/>
    </reaction>
</comment>
<gene>
    <name evidence="8" type="primary">lepB</name>
    <name evidence="8" type="ORF">ACFSFX_00690</name>
</gene>
<dbReference type="GO" id="GO:0009003">
    <property type="term" value="F:signal peptidase activity"/>
    <property type="evidence" value="ECO:0007669"/>
    <property type="project" value="UniProtKB-EC"/>
</dbReference>
<dbReference type="PANTHER" id="PTHR43390">
    <property type="entry name" value="SIGNAL PEPTIDASE I"/>
    <property type="match status" value="1"/>
</dbReference>
<dbReference type="InterPro" id="IPR036286">
    <property type="entry name" value="LexA/Signal_pep-like_sf"/>
</dbReference>
<evidence type="ECO:0000256" key="1">
    <source>
        <dbReference type="ARBA" id="ARBA00000677"/>
    </source>
</evidence>
<organism evidence="8 9">
    <name type="scientific">Arthrobacter flavus</name>
    <dbReference type="NCBI Taxonomy" id="95172"/>
    <lineage>
        <taxon>Bacteria</taxon>
        <taxon>Bacillati</taxon>
        <taxon>Actinomycetota</taxon>
        <taxon>Actinomycetes</taxon>
        <taxon>Micrococcales</taxon>
        <taxon>Micrococcaceae</taxon>
        <taxon>Arthrobacter</taxon>
    </lineage>
</organism>
<keyword evidence="5 6" id="KW-0378">Hydrolase</keyword>
<dbReference type="Proteomes" id="UP001597307">
    <property type="component" value="Unassembled WGS sequence"/>
</dbReference>
<dbReference type="RefSeq" id="WP_343877177.1">
    <property type="nucleotide sequence ID" value="NZ_BAAAIJ010000002.1"/>
</dbReference>
<evidence type="ECO:0000256" key="2">
    <source>
        <dbReference type="ARBA" id="ARBA00004401"/>
    </source>
</evidence>
<protein>
    <recommendedName>
        <fullName evidence="4 6">Signal peptidase I</fullName>
        <ecNumber evidence="4 6">3.4.21.89</ecNumber>
    </recommendedName>
</protein>
<evidence type="ECO:0000313" key="8">
    <source>
        <dbReference type="EMBL" id="MFD1845113.1"/>
    </source>
</evidence>
<dbReference type="PANTHER" id="PTHR43390:SF1">
    <property type="entry name" value="CHLOROPLAST PROCESSING PEPTIDASE"/>
    <property type="match status" value="1"/>
</dbReference>
<dbReference type="Gene3D" id="2.10.109.10">
    <property type="entry name" value="Umud Fragment, subunit A"/>
    <property type="match status" value="1"/>
</dbReference>
<name>A0ABW4Q352_9MICC</name>
<dbReference type="Pfam" id="PF10502">
    <property type="entry name" value="Peptidase_S26"/>
    <property type="match status" value="1"/>
</dbReference>
<dbReference type="CDD" id="cd06530">
    <property type="entry name" value="S26_SPase_I"/>
    <property type="match status" value="1"/>
</dbReference>
<feature type="domain" description="Peptidase S26" evidence="7">
    <location>
        <begin position="26"/>
        <end position="208"/>
    </location>
</feature>
<dbReference type="PRINTS" id="PR00727">
    <property type="entry name" value="LEADERPTASE"/>
</dbReference>
<proteinExistence type="inferred from homology"/>
<dbReference type="EMBL" id="JBHUGA010000002">
    <property type="protein sequence ID" value="MFD1845113.1"/>
    <property type="molecule type" value="Genomic_DNA"/>
</dbReference>
<dbReference type="SUPFAM" id="SSF51306">
    <property type="entry name" value="LexA/Signal peptidase"/>
    <property type="match status" value="1"/>
</dbReference>
<dbReference type="PROSITE" id="PS00761">
    <property type="entry name" value="SPASE_I_3"/>
    <property type="match status" value="1"/>
</dbReference>
<comment type="caution">
    <text evidence="8">The sequence shown here is derived from an EMBL/GenBank/DDBJ whole genome shotgun (WGS) entry which is preliminary data.</text>
</comment>